<comment type="caution">
    <text evidence="2">The sequence shown here is derived from an EMBL/GenBank/DDBJ whole genome shotgun (WGS) entry which is preliminary data.</text>
</comment>
<evidence type="ECO:0000256" key="1">
    <source>
        <dbReference type="SAM" id="MobiDB-lite"/>
    </source>
</evidence>
<evidence type="ECO:0000313" key="2">
    <source>
        <dbReference type="EMBL" id="KAF3496055.1"/>
    </source>
</evidence>
<feature type="compositionally biased region" description="Basic and acidic residues" evidence="1">
    <location>
        <begin position="1"/>
        <end position="17"/>
    </location>
</feature>
<evidence type="ECO:0000313" key="3">
    <source>
        <dbReference type="Proteomes" id="UP000266723"/>
    </source>
</evidence>
<dbReference type="Proteomes" id="UP000266723">
    <property type="component" value="Unassembled WGS sequence"/>
</dbReference>
<organism evidence="2 3">
    <name type="scientific">Brassica cretica</name>
    <name type="common">Mustard</name>
    <dbReference type="NCBI Taxonomy" id="69181"/>
    <lineage>
        <taxon>Eukaryota</taxon>
        <taxon>Viridiplantae</taxon>
        <taxon>Streptophyta</taxon>
        <taxon>Embryophyta</taxon>
        <taxon>Tracheophyta</taxon>
        <taxon>Spermatophyta</taxon>
        <taxon>Magnoliopsida</taxon>
        <taxon>eudicotyledons</taxon>
        <taxon>Gunneridae</taxon>
        <taxon>Pentapetalae</taxon>
        <taxon>rosids</taxon>
        <taxon>malvids</taxon>
        <taxon>Brassicales</taxon>
        <taxon>Brassicaceae</taxon>
        <taxon>Brassiceae</taxon>
        <taxon>Brassica</taxon>
    </lineage>
</organism>
<keyword evidence="3" id="KW-1185">Reference proteome</keyword>
<protein>
    <recommendedName>
        <fullName evidence="4">RNase H type-1 domain-containing protein</fullName>
    </recommendedName>
</protein>
<proteinExistence type="predicted"/>
<dbReference type="EMBL" id="QGKV02002055">
    <property type="protein sequence ID" value="KAF3496055.1"/>
    <property type="molecule type" value="Genomic_DNA"/>
</dbReference>
<name>A0ABQ7AEI2_BRACR</name>
<reference evidence="2 3" key="1">
    <citation type="journal article" date="2020" name="BMC Genomics">
        <title>Intraspecific diversification of the crop wild relative Brassica cretica Lam. using demographic model selection.</title>
        <authorList>
            <person name="Kioukis A."/>
            <person name="Michalopoulou V.A."/>
            <person name="Briers L."/>
            <person name="Pirintsos S."/>
            <person name="Studholme D.J."/>
            <person name="Pavlidis P."/>
            <person name="Sarris P.F."/>
        </authorList>
    </citation>
    <scope>NUCLEOTIDE SEQUENCE [LARGE SCALE GENOMIC DNA]</scope>
    <source>
        <strain evidence="3">cv. PFS-1207/04</strain>
    </source>
</reference>
<sequence>MVEASDSKWVKVPERGTRRPPNQYGNYRGNGEGSRVKIHVRRRYSCGLWSSSGVYQVICSATKRGSGSASCTSGLKPDHQRERMNLKLHTDGRELAVVGCELNGTGHVCFLSGSQAASYQVCKRLIGIASWSVADELERELGRIRVRRD</sequence>
<evidence type="ECO:0008006" key="4">
    <source>
        <dbReference type="Google" id="ProtNLM"/>
    </source>
</evidence>
<gene>
    <name evidence="2" type="ORF">DY000_02053921</name>
</gene>
<feature type="region of interest" description="Disordered" evidence="1">
    <location>
        <begin position="1"/>
        <end position="31"/>
    </location>
</feature>
<accession>A0ABQ7AEI2</accession>